<dbReference type="Proteomes" id="UP000174756">
    <property type="component" value="Segment"/>
</dbReference>
<dbReference type="EMBL" id="JF834524">
    <property type="protein sequence ID" value="AEL99913.1"/>
    <property type="molecule type" value="Genomic_DNA"/>
</dbReference>
<protein>
    <submittedName>
        <fullName evidence="3">L3 protein</fullName>
    </submittedName>
</protein>
<evidence type="ECO:0000313" key="2">
    <source>
        <dbReference type="EMBL" id="AEL99910.1"/>
    </source>
</evidence>
<evidence type="ECO:0000256" key="1">
    <source>
        <dbReference type="SAM" id="Phobius"/>
    </source>
</evidence>
<dbReference type="EMBL" id="JF834523">
    <property type="protein sequence ID" value="AEL99910.1"/>
    <property type="molecule type" value="Genomic_DNA"/>
</dbReference>
<dbReference type="Proteomes" id="UP000127510">
    <property type="component" value="Genome"/>
</dbReference>
<proteinExistence type="predicted"/>
<evidence type="ECO:0000313" key="4">
    <source>
        <dbReference type="Proteomes" id="UP000127510"/>
    </source>
</evidence>
<keyword evidence="1" id="KW-0812">Transmembrane</keyword>
<keyword evidence="1" id="KW-1133">Transmembrane helix</keyword>
<dbReference type="GeneID" id="26101568"/>
<evidence type="ECO:0000313" key="3">
    <source>
        <dbReference type="EMBL" id="AEL99913.1"/>
    </source>
</evidence>
<sequence length="77" mass="8833">MEPPVALWCPAMCKFITDPSGFKELKEQIMGSAGIISYLLLQLIVPEVLILPYQCRLQEMRQTREHITTKQKILSTI</sequence>
<evidence type="ECO:0000313" key="5">
    <source>
        <dbReference type="Proteomes" id="UP000174756"/>
    </source>
</evidence>
<dbReference type="KEGG" id="vg:26101568"/>
<gene>
    <name evidence="3" type="primary">L3</name>
</gene>
<organism evidence="3 4">
    <name type="scientific">Bos taurus papillomavirus 12</name>
    <dbReference type="NCBI Taxonomy" id="1070324"/>
    <lineage>
        <taxon>Viruses</taxon>
        <taxon>Monodnaviria</taxon>
        <taxon>Shotokuvirae</taxon>
        <taxon>Cossaviricota</taxon>
        <taxon>Papovaviricetes</taxon>
        <taxon>Zurhausenvirales</taxon>
        <taxon>Papillomaviridae</taxon>
        <taxon>Firstpapillomavirinae</taxon>
        <taxon>Xipapillomavirus</taxon>
        <taxon>Xipapillomavirus 2</taxon>
    </lineage>
</organism>
<reference evidence="2 5" key="1">
    <citation type="journal article" date="2012" name="Arch. Virol.">
        <title>Characterization of novel bovine papillomavirus type 12 (BPV-12) causing epithelial papilloma.</title>
        <authorList>
            <person name="Zhu W."/>
            <person name="Dong J."/>
            <person name="Shimizu E."/>
            <person name="Hatama S."/>
            <person name="Kadota K."/>
            <person name="Goto Y."/>
            <person name="Haga T."/>
        </authorList>
    </citation>
    <scope>NUCLEOTIDE SEQUENCE [LARGE SCALE GENOMIC DNA]</scope>
    <source>
        <strain evidence="2">PR000001</strain>
    </source>
</reference>
<feature type="transmembrane region" description="Helical" evidence="1">
    <location>
        <begin position="29"/>
        <end position="51"/>
    </location>
</feature>
<name>G1CR78_9PAPI</name>
<accession>G1CR78</accession>
<keyword evidence="5" id="KW-1185">Reference proteome</keyword>
<keyword evidence="1" id="KW-0472">Membrane</keyword>
<reference evidence="3 4" key="2">
    <citation type="journal article" date="2013" name="J. Vet. Med. Sci.">
        <title>Initial detection of a circular genome deletion in a naturally bovine papillomavirus-infected sample.</title>
        <authorList>
            <person name="Dong J."/>
            <person name="Zhu W."/>
            <person name="Goto Y."/>
            <person name="Haga T."/>
        </authorList>
    </citation>
    <scope>NUCLEOTIDE SEQUENCE [LARGE SCALE GENOMIC DNA]</scope>
    <source>
        <strain evidence="3">PR000002</strain>
    </source>
</reference>
<dbReference type="RefSeq" id="YP_009175027.1">
    <property type="nucleotide sequence ID" value="NC_028126.1"/>
</dbReference>